<keyword evidence="6 7" id="KW-0472">Membrane</keyword>
<dbReference type="GO" id="GO:0005345">
    <property type="term" value="F:purine nucleobase transmembrane transporter activity"/>
    <property type="evidence" value="ECO:0007669"/>
    <property type="project" value="UniProtKB-UniRule"/>
</dbReference>
<dbReference type="SUPFAM" id="SSF103481">
    <property type="entry name" value="Multidrug resistance efflux transporter EmrE"/>
    <property type="match status" value="1"/>
</dbReference>
<feature type="transmembrane region" description="Helical" evidence="7">
    <location>
        <begin position="103"/>
        <end position="120"/>
    </location>
</feature>
<evidence type="ECO:0000256" key="2">
    <source>
        <dbReference type="ARBA" id="ARBA00006213"/>
    </source>
</evidence>
<comment type="subcellular location">
    <subcellularLocation>
        <location evidence="1 7">Membrane</location>
        <topology evidence="1 7">Multi-pass membrane protein</topology>
    </subcellularLocation>
</comment>
<feature type="transmembrane region" description="Helical" evidence="7">
    <location>
        <begin position="173"/>
        <end position="191"/>
    </location>
</feature>
<dbReference type="KEGG" id="soe:110802989"/>
<dbReference type="PANTHER" id="PTHR31376:SF1">
    <property type="entry name" value="PURINE PERMEASE 2"/>
    <property type="match status" value="1"/>
</dbReference>
<dbReference type="GO" id="GO:0016020">
    <property type="term" value="C:membrane"/>
    <property type="evidence" value="ECO:0007669"/>
    <property type="project" value="UniProtKB-SubCell"/>
</dbReference>
<evidence type="ECO:0000256" key="3">
    <source>
        <dbReference type="ARBA" id="ARBA00022448"/>
    </source>
</evidence>
<dbReference type="Proteomes" id="UP000813463">
    <property type="component" value="Chromosome 2"/>
</dbReference>
<organism evidence="8 9">
    <name type="scientific">Spinacia oleracea</name>
    <name type="common">Spinach</name>
    <dbReference type="NCBI Taxonomy" id="3562"/>
    <lineage>
        <taxon>Eukaryota</taxon>
        <taxon>Viridiplantae</taxon>
        <taxon>Streptophyta</taxon>
        <taxon>Embryophyta</taxon>
        <taxon>Tracheophyta</taxon>
        <taxon>Spermatophyta</taxon>
        <taxon>Magnoliopsida</taxon>
        <taxon>eudicotyledons</taxon>
        <taxon>Gunneridae</taxon>
        <taxon>Pentapetalae</taxon>
        <taxon>Caryophyllales</taxon>
        <taxon>Chenopodiaceae</taxon>
        <taxon>Chenopodioideae</taxon>
        <taxon>Anserineae</taxon>
        <taxon>Spinacia</taxon>
    </lineage>
</organism>
<evidence type="ECO:0000256" key="7">
    <source>
        <dbReference type="RuleBase" id="RU368015"/>
    </source>
</evidence>
<dbReference type="RefSeq" id="XP_021864158.2">
    <property type="nucleotide sequence ID" value="XM_022008466.2"/>
</dbReference>
<keyword evidence="8" id="KW-1185">Reference proteome</keyword>
<dbReference type="Pfam" id="PF16913">
    <property type="entry name" value="PUNUT"/>
    <property type="match status" value="1"/>
</dbReference>
<dbReference type="InterPro" id="IPR037185">
    <property type="entry name" value="EmrE-like"/>
</dbReference>
<comment type="similarity">
    <text evidence="2 7">Belongs to the purine permeases (TC 2.A.7.14) family.</text>
</comment>
<dbReference type="InterPro" id="IPR030182">
    <property type="entry name" value="PUP_plant"/>
</dbReference>
<feature type="transmembrane region" description="Helical" evidence="7">
    <location>
        <begin position="340"/>
        <end position="361"/>
    </location>
</feature>
<feature type="transmembrane region" description="Helical" evidence="7">
    <location>
        <begin position="63"/>
        <end position="83"/>
    </location>
</feature>
<proteinExistence type="inferred from homology"/>
<feature type="transmembrane region" description="Helical" evidence="7">
    <location>
        <begin position="269"/>
        <end position="290"/>
    </location>
</feature>
<dbReference type="PANTHER" id="PTHR31376">
    <property type="entry name" value="OS09G0467300 PROTEIN-RELATED"/>
    <property type="match status" value="1"/>
</dbReference>
<feature type="transmembrane region" description="Helical" evidence="7">
    <location>
        <begin position="198"/>
        <end position="216"/>
    </location>
</feature>
<feature type="transmembrane region" description="Helical" evidence="7">
    <location>
        <begin position="367"/>
        <end position="386"/>
    </location>
</feature>
<feature type="transmembrane region" description="Helical" evidence="7">
    <location>
        <begin position="228"/>
        <end position="248"/>
    </location>
</feature>
<dbReference type="GeneID" id="110802989"/>
<dbReference type="Gene3D" id="1.10.3730.20">
    <property type="match status" value="1"/>
</dbReference>
<dbReference type="GO" id="GO:0022857">
    <property type="term" value="F:transmembrane transporter activity"/>
    <property type="evidence" value="ECO:0000318"/>
    <property type="project" value="GO_Central"/>
</dbReference>
<name>A0A9R0KAY6_SPIOL</name>
<evidence type="ECO:0000256" key="6">
    <source>
        <dbReference type="ARBA" id="ARBA00023136"/>
    </source>
</evidence>
<dbReference type="AlphaFoldDB" id="A0A9R0KAY6"/>
<evidence type="ECO:0000256" key="5">
    <source>
        <dbReference type="ARBA" id="ARBA00022989"/>
    </source>
</evidence>
<accession>A0A9R0KAY6</accession>
<gene>
    <name evidence="9" type="primary">LOC110802989</name>
</gene>
<sequence>MFSREPNTDYTTALLLCKDKVIESCSYKKCRYKGLLLSKREKIRSENMEMESQEIINPKMKKYLLILNCVMLGIGISGGPLVMRLYYIHGGKSIWLSSWLETGGWPLMIIPLLVAYFRRLRRRRGGADPTQAAKLIFINTNTFFFAAIVGLVAGAADYCYAYGVKHIPVSTSSLILATQLAFTAVFAFILVNQKFTPYSINSIALLTFAAIILAVHSNSDKPAGESNGQYYLGFFLTLASSALFALMLPMIELTYKRVKQSVVVINYSLVMEIQLVLSFSATVMCTVGMLASGDYKEYAREMQDYKLGKAMYFVVLICSAIVWQFFYLGAAGVIFYGSSLLSGVIISVALPITEIAAVFFYHETFQVDKGVSLLLSLWGFISYFYGEAKEIKKQKKRQQRNNTQSIDVES</sequence>
<feature type="transmembrane region" description="Helical" evidence="7">
    <location>
        <begin position="132"/>
        <end position="153"/>
    </location>
</feature>
<dbReference type="GO" id="GO:0015211">
    <property type="term" value="F:purine nucleoside transmembrane transporter activity"/>
    <property type="evidence" value="ECO:0007669"/>
    <property type="project" value="UniProtKB-UniRule"/>
</dbReference>
<evidence type="ECO:0000256" key="1">
    <source>
        <dbReference type="ARBA" id="ARBA00004141"/>
    </source>
</evidence>
<protein>
    <recommendedName>
        <fullName evidence="7">Probable purine permease</fullName>
    </recommendedName>
</protein>
<reference evidence="9" key="2">
    <citation type="submission" date="2025-08" db="UniProtKB">
        <authorList>
            <consortium name="RefSeq"/>
        </authorList>
    </citation>
    <scope>IDENTIFICATION</scope>
    <source>
        <tissue evidence="9">Leaf</tissue>
    </source>
</reference>
<keyword evidence="4 7" id="KW-0812">Transmembrane</keyword>
<evidence type="ECO:0000256" key="4">
    <source>
        <dbReference type="ARBA" id="ARBA00022692"/>
    </source>
</evidence>
<keyword evidence="5 7" id="KW-1133">Transmembrane helix</keyword>
<keyword evidence="3 7" id="KW-0813">Transport</keyword>
<feature type="transmembrane region" description="Helical" evidence="7">
    <location>
        <begin position="310"/>
        <end position="328"/>
    </location>
</feature>
<evidence type="ECO:0000313" key="8">
    <source>
        <dbReference type="Proteomes" id="UP000813463"/>
    </source>
</evidence>
<reference evidence="8" key="1">
    <citation type="journal article" date="2021" name="Nat. Commun.">
        <title>Genomic analyses provide insights into spinach domestication and the genetic basis of agronomic traits.</title>
        <authorList>
            <person name="Cai X."/>
            <person name="Sun X."/>
            <person name="Xu C."/>
            <person name="Sun H."/>
            <person name="Wang X."/>
            <person name="Ge C."/>
            <person name="Zhang Z."/>
            <person name="Wang Q."/>
            <person name="Fei Z."/>
            <person name="Jiao C."/>
            <person name="Wang Q."/>
        </authorList>
    </citation>
    <scope>NUCLEOTIDE SEQUENCE [LARGE SCALE GENOMIC DNA]</scope>
    <source>
        <strain evidence="8">cv. Varoflay</strain>
    </source>
</reference>
<evidence type="ECO:0000313" key="9">
    <source>
        <dbReference type="RefSeq" id="XP_021864158.2"/>
    </source>
</evidence>